<dbReference type="EMBL" id="BAAAWD010000006">
    <property type="protein sequence ID" value="GAA2997451.1"/>
    <property type="molecule type" value="Genomic_DNA"/>
</dbReference>
<evidence type="ECO:0000259" key="2">
    <source>
        <dbReference type="PROSITE" id="PS51186"/>
    </source>
</evidence>
<evidence type="ECO:0000256" key="1">
    <source>
        <dbReference type="SAM" id="MobiDB-lite"/>
    </source>
</evidence>
<organism evidence="3 4">
    <name type="scientific">Streptosporangium longisporum</name>
    <dbReference type="NCBI Taxonomy" id="46187"/>
    <lineage>
        <taxon>Bacteria</taxon>
        <taxon>Bacillati</taxon>
        <taxon>Actinomycetota</taxon>
        <taxon>Actinomycetes</taxon>
        <taxon>Streptosporangiales</taxon>
        <taxon>Streptosporangiaceae</taxon>
        <taxon>Streptosporangium</taxon>
    </lineage>
</organism>
<dbReference type="PANTHER" id="PTHR43441">
    <property type="entry name" value="RIBOSOMAL-PROTEIN-SERINE ACETYLTRANSFERASE"/>
    <property type="match status" value="1"/>
</dbReference>
<dbReference type="SUPFAM" id="SSF55729">
    <property type="entry name" value="Acyl-CoA N-acyltransferases (Nat)"/>
    <property type="match status" value="1"/>
</dbReference>
<dbReference type="Pfam" id="PF13302">
    <property type="entry name" value="Acetyltransf_3"/>
    <property type="match status" value="1"/>
</dbReference>
<dbReference type="InterPro" id="IPR016181">
    <property type="entry name" value="Acyl_CoA_acyltransferase"/>
</dbReference>
<dbReference type="PROSITE" id="PS51186">
    <property type="entry name" value="GNAT"/>
    <property type="match status" value="1"/>
</dbReference>
<dbReference type="RefSeq" id="WP_344890886.1">
    <property type="nucleotide sequence ID" value="NZ_BAAAWD010000006.1"/>
</dbReference>
<dbReference type="Proteomes" id="UP001499930">
    <property type="component" value="Unassembled WGS sequence"/>
</dbReference>
<dbReference type="CDD" id="cd04301">
    <property type="entry name" value="NAT_SF"/>
    <property type="match status" value="1"/>
</dbReference>
<keyword evidence="4" id="KW-1185">Reference proteome</keyword>
<evidence type="ECO:0000313" key="3">
    <source>
        <dbReference type="EMBL" id="GAA2997451.1"/>
    </source>
</evidence>
<accession>A0ABN3XVD7</accession>
<protein>
    <recommendedName>
        <fullName evidence="2">N-acetyltransferase domain-containing protein</fullName>
    </recommendedName>
</protein>
<feature type="domain" description="N-acetyltransferase" evidence="2">
    <location>
        <begin position="4"/>
        <end position="157"/>
    </location>
</feature>
<evidence type="ECO:0000313" key="4">
    <source>
        <dbReference type="Proteomes" id="UP001499930"/>
    </source>
</evidence>
<feature type="compositionally biased region" description="Gly residues" evidence="1">
    <location>
        <begin position="171"/>
        <end position="184"/>
    </location>
</feature>
<dbReference type="InterPro" id="IPR000182">
    <property type="entry name" value="GNAT_dom"/>
</dbReference>
<comment type="caution">
    <text evidence="3">The sequence shown here is derived from an EMBL/GenBank/DDBJ whole genome shotgun (WGS) entry which is preliminary data.</text>
</comment>
<dbReference type="Gene3D" id="3.40.630.30">
    <property type="match status" value="1"/>
</dbReference>
<dbReference type="PANTHER" id="PTHR43441:SF10">
    <property type="entry name" value="ACETYLTRANSFERASE"/>
    <property type="match status" value="1"/>
</dbReference>
<dbReference type="InterPro" id="IPR051908">
    <property type="entry name" value="Ribosomal_N-acetyltransferase"/>
</dbReference>
<reference evidence="3 4" key="1">
    <citation type="journal article" date="2019" name="Int. J. Syst. Evol. Microbiol.">
        <title>The Global Catalogue of Microorganisms (GCM) 10K type strain sequencing project: providing services to taxonomists for standard genome sequencing and annotation.</title>
        <authorList>
            <consortium name="The Broad Institute Genomics Platform"/>
            <consortium name="The Broad Institute Genome Sequencing Center for Infectious Disease"/>
            <person name="Wu L."/>
            <person name="Ma J."/>
        </authorList>
    </citation>
    <scope>NUCLEOTIDE SEQUENCE [LARGE SCALE GENOMIC DNA]</scope>
    <source>
        <strain evidence="3 4">JCM 3106</strain>
    </source>
</reference>
<feature type="region of interest" description="Disordered" evidence="1">
    <location>
        <begin position="161"/>
        <end position="184"/>
    </location>
</feature>
<gene>
    <name evidence="3" type="ORF">GCM10017559_17520</name>
</gene>
<name>A0ABN3XVD7_9ACTN</name>
<sequence length="184" mass="20070">MVEVELRGWRPDDVPVVLDAFRSPDMADQAPRPVDTARAALEWIGVWGFRDDAQAFAVVCGGEVVGNVAVSNIDAHDTGWVSYWTLPRARGRGVAVAATRRLAEWAFQERGLFRLELGHHIGNVASCAVATRAGFLPEGVERAKLRHEGVRYDVERHARLATDRPAPSGLEPGGRNGRGRLTGP</sequence>
<proteinExistence type="predicted"/>